<evidence type="ECO:0000313" key="2">
    <source>
        <dbReference type="EnsemblPlants" id="Pp3c23_7540V3.1"/>
    </source>
</evidence>
<dbReference type="AlphaFoldDB" id="A0A2K1IID6"/>
<evidence type="ECO:0000313" key="1">
    <source>
        <dbReference type="EMBL" id="PNR29037.1"/>
    </source>
</evidence>
<reference evidence="1 3" key="2">
    <citation type="journal article" date="2018" name="Plant J.">
        <title>The Physcomitrella patens chromosome-scale assembly reveals moss genome structure and evolution.</title>
        <authorList>
            <person name="Lang D."/>
            <person name="Ullrich K.K."/>
            <person name="Murat F."/>
            <person name="Fuchs J."/>
            <person name="Jenkins J."/>
            <person name="Haas F.B."/>
            <person name="Piednoel M."/>
            <person name="Gundlach H."/>
            <person name="Van Bel M."/>
            <person name="Meyberg R."/>
            <person name="Vives C."/>
            <person name="Morata J."/>
            <person name="Symeonidi A."/>
            <person name="Hiss M."/>
            <person name="Muchero W."/>
            <person name="Kamisugi Y."/>
            <person name="Saleh O."/>
            <person name="Blanc G."/>
            <person name="Decker E.L."/>
            <person name="van Gessel N."/>
            <person name="Grimwood J."/>
            <person name="Hayes R.D."/>
            <person name="Graham S.W."/>
            <person name="Gunter L.E."/>
            <person name="McDaniel S.F."/>
            <person name="Hoernstein S.N.W."/>
            <person name="Larsson A."/>
            <person name="Li F.W."/>
            <person name="Perroud P.F."/>
            <person name="Phillips J."/>
            <person name="Ranjan P."/>
            <person name="Rokshar D.S."/>
            <person name="Rothfels C.J."/>
            <person name="Schneider L."/>
            <person name="Shu S."/>
            <person name="Stevenson D.W."/>
            <person name="Thummler F."/>
            <person name="Tillich M."/>
            <person name="Villarreal Aguilar J.C."/>
            <person name="Widiez T."/>
            <person name="Wong G.K."/>
            <person name="Wymore A."/>
            <person name="Zhang Y."/>
            <person name="Zimmer A.D."/>
            <person name="Quatrano R.S."/>
            <person name="Mayer K.F.X."/>
            <person name="Goodstein D."/>
            <person name="Casacuberta J.M."/>
            <person name="Vandepoele K."/>
            <person name="Reski R."/>
            <person name="Cuming A.C."/>
            <person name="Tuskan G.A."/>
            <person name="Maumus F."/>
            <person name="Salse J."/>
            <person name="Schmutz J."/>
            <person name="Rensing S.A."/>
        </authorList>
    </citation>
    <scope>NUCLEOTIDE SEQUENCE [LARGE SCALE GENOMIC DNA]</scope>
    <source>
        <strain evidence="2 3">cv. Gransden 2004</strain>
    </source>
</reference>
<dbReference type="EMBL" id="ABEU02000023">
    <property type="protein sequence ID" value="PNR29037.1"/>
    <property type="molecule type" value="Genomic_DNA"/>
</dbReference>
<organism evidence="1">
    <name type="scientific">Physcomitrium patens</name>
    <name type="common">Spreading-leaved earth moss</name>
    <name type="synonym">Physcomitrella patens</name>
    <dbReference type="NCBI Taxonomy" id="3218"/>
    <lineage>
        <taxon>Eukaryota</taxon>
        <taxon>Viridiplantae</taxon>
        <taxon>Streptophyta</taxon>
        <taxon>Embryophyta</taxon>
        <taxon>Bryophyta</taxon>
        <taxon>Bryophytina</taxon>
        <taxon>Bryopsida</taxon>
        <taxon>Funariidae</taxon>
        <taxon>Funariales</taxon>
        <taxon>Funariaceae</taxon>
        <taxon>Physcomitrium</taxon>
    </lineage>
</organism>
<reference evidence="2" key="3">
    <citation type="submission" date="2020-12" db="UniProtKB">
        <authorList>
            <consortium name="EnsemblPlants"/>
        </authorList>
    </citation>
    <scope>IDENTIFICATION</scope>
</reference>
<dbReference type="Gramene" id="Pp3c23_7540V3.1">
    <property type="protein sequence ID" value="Pp3c23_7540V3.1"/>
    <property type="gene ID" value="Pp3c23_7540"/>
</dbReference>
<evidence type="ECO:0000313" key="3">
    <source>
        <dbReference type="Proteomes" id="UP000006727"/>
    </source>
</evidence>
<name>A0A2K1IID6_PHYPA</name>
<proteinExistence type="predicted"/>
<gene>
    <name evidence="1" type="ORF">PHYPA_027729</name>
</gene>
<protein>
    <submittedName>
        <fullName evidence="1 2">Uncharacterized protein</fullName>
    </submittedName>
</protein>
<dbReference type="InParanoid" id="A0A2K1IID6"/>
<keyword evidence="3" id="KW-1185">Reference proteome</keyword>
<sequence length="21" mass="2457">MKLRSALHLLLLLPRLPTWQG</sequence>
<reference evidence="1 3" key="1">
    <citation type="journal article" date="2008" name="Science">
        <title>The Physcomitrella genome reveals evolutionary insights into the conquest of land by plants.</title>
        <authorList>
            <person name="Rensing S."/>
            <person name="Lang D."/>
            <person name="Zimmer A."/>
            <person name="Terry A."/>
            <person name="Salamov A."/>
            <person name="Shapiro H."/>
            <person name="Nishiyama T."/>
            <person name="Perroud P.-F."/>
            <person name="Lindquist E."/>
            <person name="Kamisugi Y."/>
            <person name="Tanahashi T."/>
            <person name="Sakakibara K."/>
            <person name="Fujita T."/>
            <person name="Oishi K."/>
            <person name="Shin-I T."/>
            <person name="Kuroki Y."/>
            <person name="Toyoda A."/>
            <person name="Suzuki Y."/>
            <person name="Hashimoto A."/>
            <person name="Yamaguchi K."/>
            <person name="Sugano A."/>
            <person name="Kohara Y."/>
            <person name="Fujiyama A."/>
            <person name="Anterola A."/>
            <person name="Aoki S."/>
            <person name="Ashton N."/>
            <person name="Barbazuk W.B."/>
            <person name="Barker E."/>
            <person name="Bennetzen J."/>
            <person name="Bezanilla M."/>
            <person name="Blankenship R."/>
            <person name="Cho S.H."/>
            <person name="Dutcher S."/>
            <person name="Estelle M."/>
            <person name="Fawcett J.A."/>
            <person name="Gundlach H."/>
            <person name="Hanada K."/>
            <person name="Heyl A."/>
            <person name="Hicks K.A."/>
            <person name="Hugh J."/>
            <person name="Lohr M."/>
            <person name="Mayer K."/>
            <person name="Melkozernov A."/>
            <person name="Murata T."/>
            <person name="Nelson D."/>
            <person name="Pils B."/>
            <person name="Prigge M."/>
            <person name="Reiss B."/>
            <person name="Renner T."/>
            <person name="Rombauts S."/>
            <person name="Rushton P."/>
            <person name="Sanderfoot A."/>
            <person name="Schween G."/>
            <person name="Shiu S.-H."/>
            <person name="Stueber K."/>
            <person name="Theodoulou F.L."/>
            <person name="Tu H."/>
            <person name="Van de Peer Y."/>
            <person name="Verrier P.J."/>
            <person name="Waters E."/>
            <person name="Wood A."/>
            <person name="Yang L."/>
            <person name="Cove D."/>
            <person name="Cuming A."/>
            <person name="Hasebe M."/>
            <person name="Lucas S."/>
            <person name="Mishler D.B."/>
            <person name="Reski R."/>
            <person name="Grigoriev I."/>
            <person name="Quatrano R.S."/>
            <person name="Boore J.L."/>
        </authorList>
    </citation>
    <scope>NUCLEOTIDE SEQUENCE [LARGE SCALE GENOMIC DNA]</scope>
    <source>
        <strain evidence="2 3">cv. Gransden 2004</strain>
    </source>
</reference>
<accession>A0A2K1IID6</accession>
<dbReference type="EnsemblPlants" id="Pp3c23_7540V3.1">
    <property type="protein sequence ID" value="Pp3c23_7540V3.1"/>
    <property type="gene ID" value="Pp3c23_7540"/>
</dbReference>
<dbReference type="Proteomes" id="UP000006727">
    <property type="component" value="Chromosome 23"/>
</dbReference>